<feature type="transmembrane region" description="Helical" evidence="9">
    <location>
        <begin position="99"/>
        <end position="120"/>
    </location>
</feature>
<proteinExistence type="inferred from homology"/>
<evidence type="ECO:0000256" key="7">
    <source>
        <dbReference type="ARBA" id="ARBA00023136"/>
    </source>
</evidence>
<evidence type="ECO:0000256" key="1">
    <source>
        <dbReference type="ARBA" id="ARBA00004429"/>
    </source>
</evidence>
<organism evidence="11 12">
    <name type="scientific">Microbacterium marinilacus</name>
    <dbReference type="NCBI Taxonomy" id="415209"/>
    <lineage>
        <taxon>Bacteria</taxon>
        <taxon>Bacillati</taxon>
        <taxon>Actinomycetota</taxon>
        <taxon>Actinomycetes</taxon>
        <taxon>Micrococcales</taxon>
        <taxon>Microbacteriaceae</taxon>
        <taxon>Microbacterium</taxon>
    </lineage>
</organism>
<evidence type="ECO:0000256" key="8">
    <source>
        <dbReference type="ARBA" id="ARBA00038436"/>
    </source>
</evidence>
<dbReference type="Proteomes" id="UP001410795">
    <property type="component" value="Unassembled WGS sequence"/>
</dbReference>
<comment type="subcellular location">
    <subcellularLocation>
        <location evidence="1">Cell inner membrane</location>
        <topology evidence="1">Multi-pass membrane protein</topology>
    </subcellularLocation>
</comment>
<feature type="transmembrane region" description="Helical" evidence="9">
    <location>
        <begin position="17"/>
        <end position="40"/>
    </location>
</feature>
<dbReference type="PANTHER" id="PTHR35011:SF2">
    <property type="entry name" value="2,3-DIKETO-L-GULONATE TRAP TRANSPORTER SMALL PERMEASE PROTEIN YIAM"/>
    <property type="match status" value="1"/>
</dbReference>
<keyword evidence="3" id="KW-1003">Cell membrane</keyword>
<dbReference type="Pfam" id="PF04290">
    <property type="entry name" value="DctQ"/>
    <property type="match status" value="1"/>
</dbReference>
<dbReference type="InterPro" id="IPR055348">
    <property type="entry name" value="DctQ"/>
</dbReference>
<evidence type="ECO:0000259" key="10">
    <source>
        <dbReference type="Pfam" id="PF04290"/>
    </source>
</evidence>
<dbReference type="RefSeq" id="WP_221858160.1">
    <property type="nucleotide sequence ID" value="NZ_BAAAYV010000025.1"/>
</dbReference>
<evidence type="ECO:0000256" key="6">
    <source>
        <dbReference type="ARBA" id="ARBA00022989"/>
    </source>
</evidence>
<evidence type="ECO:0000256" key="5">
    <source>
        <dbReference type="ARBA" id="ARBA00022692"/>
    </source>
</evidence>
<keyword evidence="5 9" id="KW-0812">Transmembrane</keyword>
<evidence type="ECO:0000256" key="9">
    <source>
        <dbReference type="SAM" id="Phobius"/>
    </source>
</evidence>
<dbReference type="EMBL" id="BAAAYV010000025">
    <property type="protein sequence ID" value="GAA3667801.1"/>
    <property type="molecule type" value="Genomic_DNA"/>
</dbReference>
<keyword evidence="4" id="KW-0997">Cell inner membrane</keyword>
<comment type="caution">
    <text evidence="11">The sequence shown here is derived from an EMBL/GenBank/DDBJ whole genome shotgun (WGS) entry which is preliminary data.</text>
</comment>
<evidence type="ECO:0000256" key="2">
    <source>
        <dbReference type="ARBA" id="ARBA00022448"/>
    </source>
</evidence>
<feature type="transmembrane region" description="Helical" evidence="9">
    <location>
        <begin position="140"/>
        <end position="164"/>
    </location>
</feature>
<keyword evidence="2" id="KW-0813">Transport</keyword>
<keyword evidence="6 9" id="KW-1133">Transmembrane helix</keyword>
<keyword evidence="12" id="KW-1185">Reference proteome</keyword>
<name>A0ABP7BV49_9MICO</name>
<sequence length="185" mass="19613">MSDSDAARAGRGGWRRFVTVITGIEIGIGVVALVVILGAVFLQAVQRYLPVESAAWTGEIARFALIWLTFATMGVLVTTRGHIALEIVDSIPRRQVVRWVQVFALVVVAATGAGLVYEAVALLQSQQIVKSPVLRMPMSLVYVPVLVGVVSTTVRSTVAAVLIARNGPLMPDYDNDADAAGVTAA</sequence>
<evidence type="ECO:0000313" key="12">
    <source>
        <dbReference type="Proteomes" id="UP001410795"/>
    </source>
</evidence>
<dbReference type="PANTHER" id="PTHR35011">
    <property type="entry name" value="2,3-DIKETO-L-GULONATE TRAP TRANSPORTER SMALL PERMEASE PROTEIN YIAM"/>
    <property type="match status" value="1"/>
</dbReference>
<evidence type="ECO:0000256" key="4">
    <source>
        <dbReference type="ARBA" id="ARBA00022519"/>
    </source>
</evidence>
<evidence type="ECO:0000313" key="11">
    <source>
        <dbReference type="EMBL" id="GAA3667801.1"/>
    </source>
</evidence>
<gene>
    <name evidence="11" type="ORF">GCM10022202_32340</name>
</gene>
<feature type="transmembrane region" description="Helical" evidence="9">
    <location>
        <begin position="60"/>
        <end position="78"/>
    </location>
</feature>
<comment type="similarity">
    <text evidence="8">Belongs to the TRAP transporter small permease family.</text>
</comment>
<feature type="domain" description="Tripartite ATP-independent periplasmic transporters DctQ component" evidence="10">
    <location>
        <begin position="37"/>
        <end position="164"/>
    </location>
</feature>
<evidence type="ECO:0000256" key="3">
    <source>
        <dbReference type="ARBA" id="ARBA00022475"/>
    </source>
</evidence>
<dbReference type="InterPro" id="IPR007387">
    <property type="entry name" value="TRAP_DctQ"/>
</dbReference>
<keyword evidence="7 9" id="KW-0472">Membrane</keyword>
<accession>A0ABP7BV49</accession>
<reference evidence="12" key="1">
    <citation type="journal article" date="2019" name="Int. J. Syst. Evol. Microbiol.">
        <title>The Global Catalogue of Microorganisms (GCM) 10K type strain sequencing project: providing services to taxonomists for standard genome sequencing and annotation.</title>
        <authorList>
            <consortium name="The Broad Institute Genomics Platform"/>
            <consortium name="The Broad Institute Genome Sequencing Center for Infectious Disease"/>
            <person name="Wu L."/>
            <person name="Ma J."/>
        </authorList>
    </citation>
    <scope>NUCLEOTIDE SEQUENCE [LARGE SCALE GENOMIC DNA]</scope>
    <source>
        <strain evidence="12">JCM 16546</strain>
    </source>
</reference>
<protein>
    <recommendedName>
        <fullName evidence="10">Tripartite ATP-independent periplasmic transporters DctQ component domain-containing protein</fullName>
    </recommendedName>
</protein>